<organism evidence="12 13">
    <name type="scientific">Stutzerimonas stutzeri</name>
    <name type="common">Pseudomonas stutzeri</name>
    <dbReference type="NCBI Taxonomy" id="316"/>
    <lineage>
        <taxon>Bacteria</taxon>
        <taxon>Pseudomonadati</taxon>
        <taxon>Pseudomonadota</taxon>
        <taxon>Gammaproteobacteria</taxon>
        <taxon>Pseudomonadales</taxon>
        <taxon>Pseudomonadaceae</taxon>
        <taxon>Stutzerimonas</taxon>
    </lineage>
</organism>
<reference evidence="12" key="1">
    <citation type="submission" date="2022-09" db="EMBL/GenBank/DDBJ databases">
        <title>Intensive care unit water sources are persistently colonized with multi-drug resistant bacteria and are the site of extensive horizontal gene transfer of antibiotic resistance genes.</title>
        <authorList>
            <person name="Diorio-Toth L."/>
        </authorList>
    </citation>
    <scope>NUCLEOTIDE SEQUENCE</scope>
    <source>
        <strain evidence="12">GD04147</strain>
    </source>
</reference>
<dbReference type="InterPro" id="IPR003136">
    <property type="entry name" value="Cytidylate_kin"/>
</dbReference>
<dbReference type="Proteomes" id="UP001158076">
    <property type="component" value="Unassembled WGS sequence"/>
</dbReference>
<feature type="binding site" evidence="10">
    <location>
        <begin position="12"/>
        <end position="20"/>
    </location>
    <ligand>
        <name>ATP</name>
        <dbReference type="ChEBI" id="CHEBI:30616"/>
    </ligand>
</feature>
<evidence type="ECO:0000313" key="13">
    <source>
        <dbReference type="Proteomes" id="UP001158076"/>
    </source>
</evidence>
<gene>
    <name evidence="10 12" type="primary">cmk</name>
    <name evidence="12" type="ORF">N7335_20675</name>
</gene>
<dbReference type="NCBIfam" id="TIGR00017">
    <property type="entry name" value="cmk"/>
    <property type="match status" value="1"/>
</dbReference>
<dbReference type="GO" id="GO:0005524">
    <property type="term" value="F:ATP binding"/>
    <property type="evidence" value="ECO:0007669"/>
    <property type="project" value="UniProtKB-UniRule"/>
</dbReference>
<dbReference type="FunFam" id="3.40.50.300:FF:000262">
    <property type="entry name" value="Cytidylate kinase"/>
    <property type="match status" value="1"/>
</dbReference>
<dbReference type="Gene3D" id="3.40.50.300">
    <property type="entry name" value="P-loop containing nucleotide triphosphate hydrolases"/>
    <property type="match status" value="1"/>
</dbReference>
<keyword evidence="4 10" id="KW-0808">Transferase</keyword>
<evidence type="ECO:0000259" key="11">
    <source>
        <dbReference type="Pfam" id="PF02224"/>
    </source>
</evidence>
<dbReference type="CDD" id="cd02020">
    <property type="entry name" value="CMPK"/>
    <property type="match status" value="1"/>
</dbReference>
<comment type="similarity">
    <text evidence="2 10">Belongs to the cytidylate kinase family. Type 1 subfamily.</text>
</comment>
<evidence type="ECO:0000256" key="5">
    <source>
        <dbReference type="ARBA" id="ARBA00022741"/>
    </source>
</evidence>
<dbReference type="GO" id="GO:0005829">
    <property type="term" value="C:cytosol"/>
    <property type="evidence" value="ECO:0007669"/>
    <property type="project" value="TreeGrafter"/>
</dbReference>
<evidence type="ECO:0000313" key="12">
    <source>
        <dbReference type="EMBL" id="MDH0148809.1"/>
    </source>
</evidence>
<comment type="catalytic activity">
    <reaction evidence="8 10">
        <text>dCMP + ATP = dCDP + ADP</text>
        <dbReference type="Rhea" id="RHEA:25094"/>
        <dbReference type="ChEBI" id="CHEBI:30616"/>
        <dbReference type="ChEBI" id="CHEBI:57566"/>
        <dbReference type="ChEBI" id="CHEBI:58593"/>
        <dbReference type="ChEBI" id="CHEBI:456216"/>
        <dbReference type="EC" id="2.7.4.25"/>
    </reaction>
</comment>
<protein>
    <recommendedName>
        <fullName evidence="10">Cytidylate kinase</fullName>
        <shortName evidence="10">CK</shortName>
        <ecNumber evidence="10">2.7.4.25</ecNumber>
    </recommendedName>
    <alternativeName>
        <fullName evidence="10">Cytidine monophosphate kinase</fullName>
        <shortName evidence="10">CMP kinase</shortName>
    </alternativeName>
</protein>
<evidence type="ECO:0000256" key="9">
    <source>
        <dbReference type="ARBA" id="ARBA00048478"/>
    </source>
</evidence>
<proteinExistence type="inferred from homology"/>
<dbReference type="GO" id="GO:0036431">
    <property type="term" value="F:dCMP kinase activity"/>
    <property type="evidence" value="ECO:0007669"/>
    <property type="project" value="InterPro"/>
</dbReference>
<comment type="caution">
    <text evidence="12">The sequence shown here is derived from an EMBL/GenBank/DDBJ whole genome shotgun (WGS) entry which is preliminary data.</text>
</comment>
<accession>A0A210XQE5</accession>
<keyword evidence="6 10" id="KW-0418">Kinase</keyword>
<keyword evidence="5 10" id="KW-0547">Nucleotide-binding</keyword>
<keyword evidence="7 10" id="KW-0067">ATP-binding</keyword>
<dbReference type="PANTHER" id="PTHR21299:SF2">
    <property type="entry name" value="CYTIDYLATE KINASE"/>
    <property type="match status" value="1"/>
</dbReference>
<evidence type="ECO:0000256" key="6">
    <source>
        <dbReference type="ARBA" id="ARBA00022777"/>
    </source>
</evidence>
<comment type="subcellular location">
    <subcellularLocation>
        <location evidence="1 10">Cytoplasm</location>
    </subcellularLocation>
</comment>
<feature type="domain" description="Cytidylate kinase" evidence="11">
    <location>
        <begin position="8"/>
        <end position="222"/>
    </location>
</feature>
<dbReference type="EMBL" id="JAODZE010000034">
    <property type="protein sequence ID" value="MDH0148809.1"/>
    <property type="molecule type" value="Genomic_DNA"/>
</dbReference>
<dbReference type="RefSeq" id="WP_014596840.1">
    <property type="nucleotide sequence ID" value="NZ_CP063358.1"/>
</dbReference>
<evidence type="ECO:0000256" key="10">
    <source>
        <dbReference type="HAMAP-Rule" id="MF_00238"/>
    </source>
</evidence>
<evidence type="ECO:0000256" key="8">
    <source>
        <dbReference type="ARBA" id="ARBA00047615"/>
    </source>
</evidence>
<dbReference type="SUPFAM" id="SSF52540">
    <property type="entry name" value="P-loop containing nucleoside triphosphate hydrolases"/>
    <property type="match status" value="1"/>
</dbReference>
<dbReference type="PANTHER" id="PTHR21299">
    <property type="entry name" value="CYTIDYLATE KINASE/PANTOATE-BETA-ALANINE LIGASE"/>
    <property type="match status" value="1"/>
</dbReference>
<dbReference type="HAMAP" id="MF_00238">
    <property type="entry name" value="Cytidyl_kinase_type1"/>
    <property type="match status" value="1"/>
</dbReference>
<dbReference type="InterPro" id="IPR027417">
    <property type="entry name" value="P-loop_NTPase"/>
</dbReference>
<dbReference type="Pfam" id="PF02224">
    <property type="entry name" value="Cytidylate_kin"/>
    <property type="match status" value="1"/>
</dbReference>
<dbReference type="GO" id="GO:0015949">
    <property type="term" value="P:nucleobase-containing small molecule interconversion"/>
    <property type="evidence" value="ECO:0007669"/>
    <property type="project" value="TreeGrafter"/>
</dbReference>
<evidence type="ECO:0000256" key="1">
    <source>
        <dbReference type="ARBA" id="ARBA00004496"/>
    </source>
</evidence>
<keyword evidence="3 10" id="KW-0963">Cytoplasm</keyword>
<evidence type="ECO:0000256" key="4">
    <source>
        <dbReference type="ARBA" id="ARBA00022679"/>
    </source>
</evidence>
<evidence type="ECO:0000256" key="2">
    <source>
        <dbReference type="ARBA" id="ARBA00009427"/>
    </source>
</evidence>
<evidence type="ECO:0000256" key="7">
    <source>
        <dbReference type="ARBA" id="ARBA00022840"/>
    </source>
</evidence>
<comment type="catalytic activity">
    <reaction evidence="9 10">
        <text>CMP + ATP = CDP + ADP</text>
        <dbReference type="Rhea" id="RHEA:11600"/>
        <dbReference type="ChEBI" id="CHEBI:30616"/>
        <dbReference type="ChEBI" id="CHEBI:58069"/>
        <dbReference type="ChEBI" id="CHEBI:60377"/>
        <dbReference type="ChEBI" id="CHEBI:456216"/>
        <dbReference type="EC" id="2.7.4.25"/>
    </reaction>
</comment>
<dbReference type="InterPro" id="IPR011994">
    <property type="entry name" value="Cytidylate_kinase_dom"/>
</dbReference>
<name>A0A210XQE5_STUST</name>
<evidence type="ECO:0000256" key="3">
    <source>
        <dbReference type="ARBA" id="ARBA00022490"/>
    </source>
</evidence>
<dbReference type="EC" id="2.7.4.25" evidence="10"/>
<dbReference type="AlphaFoldDB" id="A0A210XQE5"/>
<sequence length="229" mass="24648">MIKPVPVITIDGPSGSGKGTVAALLAGKLGWNFLDSGALYRLLAFAARNHGVDLTNEEALKVLAEHLDVQFGAARDGHGMVIILEGEHVTEAIRNETVGAGASQVAALPVVRTALLQRQKAFREAPGLVADGRDMGTVVFPDAPLKIFLTASAEERARRRYLQLKARGDDVNLASLLEEIRERDERDTQRAVAPLKPAEDAIQLDSTTLSIEEVLQRILSEVADRDLAG</sequence>
<dbReference type="GO" id="GO:0006220">
    <property type="term" value="P:pyrimidine nucleotide metabolic process"/>
    <property type="evidence" value="ECO:0007669"/>
    <property type="project" value="UniProtKB-UniRule"/>
</dbReference>